<dbReference type="CDD" id="cd01310">
    <property type="entry name" value="TatD_DNAse"/>
    <property type="match status" value="1"/>
</dbReference>
<dbReference type="SUPFAM" id="SSF51556">
    <property type="entry name" value="Metallo-dependent hydrolases"/>
    <property type="match status" value="1"/>
</dbReference>
<dbReference type="FunFam" id="3.20.20.140:FF:000005">
    <property type="entry name" value="TatD family hydrolase"/>
    <property type="match status" value="1"/>
</dbReference>
<dbReference type="GO" id="GO:0016788">
    <property type="term" value="F:hydrolase activity, acting on ester bonds"/>
    <property type="evidence" value="ECO:0007669"/>
    <property type="project" value="InterPro"/>
</dbReference>
<dbReference type="GO" id="GO:0005829">
    <property type="term" value="C:cytosol"/>
    <property type="evidence" value="ECO:0007669"/>
    <property type="project" value="TreeGrafter"/>
</dbReference>
<protein>
    <submittedName>
        <fullName evidence="3">Uncharacterized metal-dependent hydrolase YcfH</fullName>
    </submittedName>
</protein>
<dbReference type="Gene3D" id="3.20.20.140">
    <property type="entry name" value="Metal-dependent hydrolases"/>
    <property type="match status" value="1"/>
</dbReference>
<dbReference type="AlphaFoldDB" id="A0A3B0SSF5"/>
<keyword evidence="1" id="KW-0479">Metal-binding</keyword>
<dbReference type="PANTHER" id="PTHR46124">
    <property type="entry name" value="D-AMINOACYL-TRNA DEACYLASE"/>
    <property type="match status" value="1"/>
</dbReference>
<dbReference type="PIRSF" id="PIRSF005902">
    <property type="entry name" value="DNase_TatD"/>
    <property type="match status" value="1"/>
</dbReference>
<evidence type="ECO:0000256" key="1">
    <source>
        <dbReference type="ARBA" id="ARBA00022723"/>
    </source>
</evidence>
<organism evidence="3">
    <name type="scientific">hydrothermal vent metagenome</name>
    <dbReference type="NCBI Taxonomy" id="652676"/>
    <lineage>
        <taxon>unclassified sequences</taxon>
        <taxon>metagenomes</taxon>
        <taxon>ecological metagenomes</taxon>
    </lineage>
</organism>
<accession>A0A3B0SSF5</accession>
<evidence type="ECO:0000256" key="2">
    <source>
        <dbReference type="ARBA" id="ARBA00022801"/>
    </source>
</evidence>
<dbReference type="EMBL" id="UOEK01000494">
    <property type="protein sequence ID" value="VAW08795.1"/>
    <property type="molecule type" value="Genomic_DNA"/>
</dbReference>
<dbReference type="InterPro" id="IPR032466">
    <property type="entry name" value="Metal_Hydrolase"/>
</dbReference>
<dbReference type="PANTHER" id="PTHR46124:SF2">
    <property type="entry name" value="D-AMINOACYL-TRNA DEACYLASE"/>
    <property type="match status" value="1"/>
</dbReference>
<proteinExistence type="predicted"/>
<sequence>MWVDTHCHLYMSSEEPAALLDRAAQVGVDWVMCPGVDLETSLQAAAVANTHPDSVLWSVGLHPHNAEQWPEEAARIEALAVQAHALGECGLDFYRNLAPREAQMTAFREQLALARALDKPVIIHTRDAFADVYEMLGDADLGSRAVLHCWTAGPKWTKRFRELGATFSFAGPLTYEKGETVRFGAAEAPPESTMIETDTPYLTPPPNRAEANEPANVVRVGEVLASVWGVSIEEVAALTSATAVRTFGRPSQ</sequence>
<evidence type="ECO:0000313" key="3">
    <source>
        <dbReference type="EMBL" id="VAW08795.1"/>
    </source>
</evidence>
<name>A0A3B0SSF5_9ZZZZ</name>
<keyword evidence="2 3" id="KW-0378">Hydrolase</keyword>
<gene>
    <name evidence="3" type="ORF">MNBD_ACTINO02-1738</name>
</gene>
<dbReference type="InterPro" id="IPR001130">
    <property type="entry name" value="TatD-like"/>
</dbReference>
<dbReference type="GO" id="GO:0046872">
    <property type="term" value="F:metal ion binding"/>
    <property type="evidence" value="ECO:0007669"/>
    <property type="project" value="UniProtKB-KW"/>
</dbReference>
<reference evidence="3" key="1">
    <citation type="submission" date="2018-06" db="EMBL/GenBank/DDBJ databases">
        <authorList>
            <person name="Zhirakovskaya E."/>
        </authorList>
    </citation>
    <scope>NUCLEOTIDE SEQUENCE</scope>
</reference>
<dbReference type="Pfam" id="PF01026">
    <property type="entry name" value="TatD_DNase"/>
    <property type="match status" value="1"/>
</dbReference>